<feature type="domain" description="Pyrrolo-quinoline quinone repeat" evidence="2">
    <location>
        <begin position="201"/>
        <end position="343"/>
    </location>
</feature>
<dbReference type="Proteomes" id="UP000598996">
    <property type="component" value="Unassembled WGS sequence"/>
</dbReference>
<protein>
    <submittedName>
        <fullName evidence="3">PQQ-binding-like beta-propeller repeat protein</fullName>
    </submittedName>
</protein>
<keyword evidence="1" id="KW-1133">Transmembrane helix</keyword>
<dbReference type="Pfam" id="PF13360">
    <property type="entry name" value="PQQ_2"/>
    <property type="match status" value="1"/>
</dbReference>
<dbReference type="SUPFAM" id="SSF50998">
    <property type="entry name" value="Quinoprotein alcohol dehydrogenase-like"/>
    <property type="match status" value="1"/>
</dbReference>
<dbReference type="Gene3D" id="2.130.10.10">
    <property type="entry name" value="YVTN repeat-like/Quinoprotein amine dehydrogenase"/>
    <property type="match status" value="1"/>
</dbReference>
<keyword evidence="1" id="KW-0472">Membrane</keyword>
<evidence type="ECO:0000256" key="1">
    <source>
        <dbReference type="SAM" id="Phobius"/>
    </source>
</evidence>
<proteinExistence type="predicted"/>
<keyword evidence="4" id="KW-1185">Reference proteome</keyword>
<dbReference type="InterPro" id="IPR015943">
    <property type="entry name" value="WD40/YVTN_repeat-like_dom_sf"/>
</dbReference>
<evidence type="ECO:0000313" key="4">
    <source>
        <dbReference type="Proteomes" id="UP000598996"/>
    </source>
</evidence>
<reference evidence="3 4" key="1">
    <citation type="submission" date="2021-01" db="EMBL/GenBank/DDBJ databases">
        <title>Actinoplanes sp. nov. LDG1-01 isolated from lichen.</title>
        <authorList>
            <person name="Saeng-In P."/>
            <person name="Phongsopitanun W."/>
            <person name="Kanchanasin P."/>
            <person name="Yuki M."/>
            <person name="Kudo T."/>
            <person name="Ohkuma M."/>
            <person name="Tanasupawat S."/>
        </authorList>
    </citation>
    <scope>NUCLEOTIDE SEQUENCE [LARGE SCALE GENOMIC DNA]</scope>
    <source>
        <strain evidence="3 4">LDG1-01</strain>
    </source>
</reference>
<evidence type="ECO:0000313" key="3">
    <source>
        <dbReference type="EMBL" id="MBL7253737.1"/>
    </source>
</evidence>
<name>A0ABS1VJ13_9ACTN</name>
<feature type="transmembrane region" description="Helical" evidence="1">
    <location>
        <begin position="30"/>
        <end position="51"/>
    </location>
</feature>
<keyword evidence="1" id="KW-0812">Transmembrane</keyword>
<dbReference type="InterPro" id="IPR002372">
    <property type="entry name" value="PQQ_rpt_dom"/>
</dbReference>
<organism evidence="3 4">
    <name type="scientific">Paractinoplanes lichenicola</name>
    <dbReference type="NCBI Taxonomy" id="2802976"/>
    <lineage>
        <taxon>Bacteria</taxon>
        <taxon>Bacillati</taxon>
        <taxon>Actinomycetota</taxon>
        <taxon>Actinomycetes</taxon>
        <taxon>Micromonosporales</taxon>
        <taxon>Micromonosporaceae</taxon>
        <taxon>Paractinoplanes</taxon>
    </lineage>
</organism>
<dbReference type="RefSeq" id="WP_202990126.1">
    <property type="nucleotide sequence ID" value="NZ_JAENHO010000002.1"/>
</dbReference>
<gene>
    <name evidence="3" type="ORF">JKJ07_05360</name>
</gene>
<sequence>MALIELDLTAQPEPTLTPPPPAHRYRLPGLLLVVVLALATGGAAPALPVLWRYLGAVPSPGGPEAPFQLAGGRVYTVAASGTERVTTAWSLESKPRELWQVSFPARVSGPDEISWGTVDAEQAGDVVLFGDGPETTIVDAETGATRWTSPVAVTPLPGSRVGITQRHDFRPDTVYDQASGEPGMLYFSATGEPHTEPPLRTHVSGVDLADGRELWTLTVAGSVNVAVPPGDEAAALLLSSDRLRRIDGTTGAVVRSRELPRVGGIAPASGELVDGLMMVYYGRRGVVSREVAYAPDTLEQRWQRRVPSMMRDPANCTGMHCSGGRQTLDVLDPQTGEARWRAPDDVDLAKYGGYVVEVGIESGMPVRLVDPATGATRVDLTGWRAEVVGESGQPIVLRRSLDAGASAFGVVVARRDEIQPLGVTGGPVSDCSSDARHVVCRTDGGLRIWAYRA</sequence>
<evidence type="ECO:0000259" key="2">
    <source>
        <dbReference type="Pfam" id="PF13360"/>
    </source>
</evidence>
<dbReference type="EMBL" id="JAENHO010000002">
    <property type="protein sequence ID" value="MBL7253737.1"/>
    <property type="molecule type" value="Genomic_DNA"/>
</dbReference>
<dbReference type="InterPro" id="IPR011047">
    <property type="entry name" value="Quinoprotein_ADH-like_sf"/>
</dbReference>
<comment type="caution">
    <text evidence="3">The sequence shown here is derived from an EMBL/GenBank/DDBJ whole genome shotgun (WGS) entry which is preliminary data.</text>
</comment>
<accession>A0ABS1VJ13</accession>